<gene>
    <name evidence="2" type="ORF">BCF38_106213</name>
    <name evidence="3" type="ORF">SAMN05421539_106213</name>
</gene>
<protein>
    <submittedName>
        <fullName evidence="3">Uncharacterized protein</fullName>
    </submittedName>
</protein>
<dbReference type="Proteomes" id="UP000245839">
    <property type="component" value="Unassembled WGS sequence"/>
</dbReference>
<feature type="compositionally biased region" description="Low complexity" evidence="1">
    <location>
        <begin position="19"/>
        <end position="33"/>
    </location>
</feature>
<reference evidence="3 5" key="1">
    <citation type="submission" date="2016-10" db="EMBL/GenBank/DDBJ databases">
        <authorList>
            <person name="Cai Z."/>
        </authorList>
    </citation>
    <scope>NUCLEOTIDE SEQUENCE [LARGE SCALE GENOMIC DNA]</scope>
    <source>
        <strain evidence="3 5">DSM 25227</strain>
    </source>
</reference>
<dbReference type="Proteomes" id="UP000251571">
    <property type="component" value="Unassembled WGS sequence"/>
</dbReference>
<dbReference type="EMBL" id="QGDJ01000006">
    <property type="protein sequence ID" value="PWJ17602.1"/>
    <property type="molecule type" value="Genomic_DNA"/>
</dbReference>
<keyword evidence="4" id="KW-1185">Reference proteome</keyword>
<proteinExistence type="predicted"/>
<feature type="compositionally biased region" description="Low complexity" evidence="1">
    <location>
        <begin position="152"/>
        <end position="162"/>
    </location>
</feature>
<evidence type="ECO:0000256" key="1">
    <source>
        <dbReference type="SAM" id="MobiDB-lite"/>
    </source>
</evidence>
<sequence>MPVRPLALFRRRRARPRTAPRMPRISHCGSCRAGRLRRGRPRGADGRRGPGSGSCLGRRCHLRRPPLARRGGHRHCGLSVPAVLRRGQAQRRGRPAPPLAACRPDRRRNRAALRLPRERRPSSPPRFPRSRRRTGRHGLPPCGRPLHGGGSRRAPSARAAVHPRPPRARLPGRPRAPAPAPGRVAGTGRNCYGSGRRRWRATARERGTGRAIAARRRARATTGRRSAMRRVSG</sequence>
<evidence type="ECO:0000313" key="4">
    <source>
        <dbReference type="Proteomes" id="UP000245839"/>
    </source>
</evidence>
<evidence type="ECO:0000313" key="3">
    <source>
        <dbReference type="EMBL" id="SSA47761.1"/>
    </source>
</evidence>
<reference evidence="2 4" key="2">
    <citation type="submission" date="2018-03" db="EMBL/GenBank/DDBJ databases">
        <title>Genomic Encyclopedia of Archaeal and Bacterial Type Strains, Phase II (KMG-II): from individual species to whole genera.</title>
        <authorList>
            <person name="Goeker M."/>
        </authorList>
    </citation>
    <scope>NUCLEOTIDE SEQUENCE [LARGE SCALE GENOMIC DNA]</scope>
    <source>
        <strain evidence="2 4">DSM 25227</strain>
    </source>
</reference>
<accession>A0A2Y9ATP3</accession>
<dbReference type="AlphaFoldDB" id="A0A2Y9ATP3"/>
<dbReference type="EMBL" id="UETC01000006">
    <property type="protein sequence ID" value="SSA47761.1"/>
    <property type="molecule type" value="Genomic_DNA"/>
</dbReference>
<evidence type="ECO:0000313" key="5">
    <source>
        <dbReference type="Proteomes" id="UP000251571"/>
    </source>
</evidence>
<feature type="region of interest" description="Disordered" evidence="1">
    <location>
        <begin position="11"/>
        <end position="59"/>
    </location>
</feature>
<organism evidence="3 5">
    <name type="scientific">Jannaschia seohaensis</name>
    <dbReference type="NCBI Taxonomy" id="475081"/>
    <lineage>
        <taxon>Bacteria</taxon>
        <taxon>Pseudomonadati</taxon>
        <taxon>Pseudomonadota</taxon>
        <taxon>Alphaproteobacteria</taxon>
        <taxon>Rhodobacterales</taxon>
        <taxon>Roseobacteraceae</taxon>
        <taxon>Jannaschia</taxon>
    </lineage>
</organism>
<evidence type="ECO:0000313" key="2">
    <source>
        <dbReference type="EMBL" id="PWJ17602.1"/>
    </source>
</evidence>
<feature type="region of interest" description="Disordered" evidence="1">
    <location>
        <begin position="82"/>
        <end position="233"/>
    </location>
</feature>
<name>A0A2Y9ATP3_9RHOB</name>